<feature type="chain" id="PRO_5036505501" description="Bifunctional inhibitor/plant lipid transfer protein/seed storage helical domain-containing protein" evidence="1">
    <location>
        <begin position="20"/>
        <end position="205"/>
    </location>
</feature>
<sequence length="205" mass="23463">MAKLAVLILLIATAAVASAYTYRGDECEREVEQHMPMSSCMRWAESKMRRGPYADAYDRRRGGEEEHLEECCSELRRVSSQCRVITNSSKKKPHEKAMVLVSIDIRKCFTFRDYSRHTKSEVLQCIRDQRDLQSHSSANIGKPFLNQGYAWCHPFASRSIEKEHTSEMSGMKTTSTGMVLQRIELDFAVLASPQNLGLIFRALHR</sequence>
<organism evidence="2">
    <name type="scientific">Salvia splendens</name>
    <name type="common">Scarlet sage</name>
    <dbReference type="NCBI Taxonomy" id="180675"/>
    <lineage>
        <taxon>Eukaryota</taxon>
        <taxon>Viridiplantae</taxon>
        <taxon>Streptophyta</taxon>
        <taxon>Embryophyta</taxon>
        <taxon>Tracheophyta</taxon>
        <taxon>Spermatophyta</taxon>
        <taxon>Magnoliopsida</taxon>
        <taxon>eudicotyledons</taxon>
        <taxon>Gunneridae</taxon>
        <taxon>Pentapetalae</taxon>
        <taxon>asterids</taxon>
        <taxon>lamiids</taxon>
        <taxon>Lamiales</taxon>
        <taxon>Lamiaceae</taxon>
        <taxon>Nepetoideae</taxon>
        <taxon>Mentheae</taxon>
        <taxon>Salviinae</taxon>
        <taxon>Salvia</taxon>
        <taxon>Salvia subgen. Calosphace</taxon>
        <taxon>core Calosphace</taxon>
    </lineage>
</organism>
<accession>A0A8X8VVM0</accession>
<dbReference type="CDD" id="cd00261">
    <property type="entry name" value="AAI_SS"/>
    <property type="match status" value="1"/>
</dbReference>
<evidence type="ECO:0008006" key="4">
    <source>
        <dbReference type="Google" id="ProtNLM"/>
    </source>
</evidence>
<dbReference type="AlphaFoldDB" id="A0A8X8VVM0"/>
<dbReference type="InterPro" id="IPR036312">
    <property type="entry name" value="Bifun_inhib/LTP/seed_sf"/>
</dbReference>
<protein>
    <recommendedName>
        <fullName evidence="4">Bifunctional inhibitor/plant lipid transfer protein/seed storage helical domain-containing protein</fullName>
    </recommendedName>
</protein>
<reference evidence="2" key="2">
    <citation type="submission" date="2020-08" db="EMBL/GenBank/DDBJ databases">
        <title>Plant Genome Project.</title>
        <authorList>
            <person name="Zhang R.-G."/>
        </authorList>
    </citation>
    <scope>NUCLEOTIDE SEQUENCE</scope>
    <source>
        <strain evidence="2">Huo1</strain>
        <tissue evidence="2">Leaf</tissue>
    </source>
</reference>
<dbReference type="EMBL" id="PNBA02000684">
    <property type="protein sequence ID" value="KAG6383226.1"/>
    <property type="molecule type" value="Genomic_DNA"/>
</dbReference>
<evidence type="ECO:0000313" key="2">
    <source>
        <dbReference type="EMBL" id="KAG6383226.1"/>
    </source>
</evidence>
<reference evidence="2" key="1">
    <citation type="submission" date="2018-01" db="EMBL/GenBank/DDBJ databases">
        <authorList>
            <person name="Mao J.F."/>
        </authorList>
    </citation>
    <scope>NUCLEOTIDE SEQUENCE</scope>
    <source>
        <strain evidence="2">Huo1</strain>
        <tissue evidence="2">Leaf</tissue>
    </source>
</reference>
<gene>
    <name evidence="2" type="ORF">SASPL_157033</name>
</gene>
<feature type="signal peptide" evidence="1">
    <location>
        <begin position="1"/>
        <end position="19"/>
    </location>
</feature>
<evidence type="ECO:0000256" key="1">
    <source>
        <dbReference type="SAM" id="SignalP"/>
    </source>
</evidence>
<keyword evidence="1" id="KW-0732">Signal</keyword>
<dbReference type="Gene3D" id="1.10.110.10">
    <property type="entry name" value="Plant lipid-transfer and hydrophobic proteins"/>
    <property type="match status" value="1"/>
</dbReference>
<dbReference type="Proteomes" id="UP000298416">
    <property type="component" value="Unassembled WGS sequence"/>
</dbReference>
<evidence type="ECO:0000313" key="3">
    <source>
        <dbReference type="Proteomes" id="UP000298416"/>
    </source>
</evidence>
<proteinExistence type="predicted"/>
<dbReference type="SUPFAM" id="SSF47699">
    <property type="entry name" value="Bifunctional inhibitor/lipid-transfer protein/seed storage 2S albumin"/>
    <property type="match status" value="1"/>
</dbReference>
<keyword evidence="3" id="KW-1185">Reference proteome</keyword>
<name>A0A8X8VVM0_SALSN</name>
<comment type="caution">
    <text evidence="2">The sequence shown here is derived from an EMBL/GenBank/DDBJ whole genome shotgun (WGS) entry which is preliminary data.</text>
</comment>